<feature type="non-terminal residue" evidence="2">
    <location>
        <position position="1"/>
    </location>
</feature>
<reference evidence="2" key="1">
    <citation type="submission" date="2020-02" db="EMBL/GenBank/DDBJ databases">
        <authorList>
            <person name="Meier V. D."/>
        </authorList>
    </citation>
    <scope>NUCLEOTIDE SEQUENCE</scope>
    <source>
        <strain evidence="2">AVDCRST_MAG02</strain>
    </source>
</reference>
<gene>
    <name evidence="2" type="ORF">AVDCRST_MAG02-2512</name>
</gene>
<proteinExistence type="predicted"/>
<evidence type="ECO:0000256" key="1">
    <source>
        <dbReference type="SAM" id="MobiDB-lite"/>
    </source>
</evidence>
<accession>A0A6J4RCT4</accession>
<feature type="region of interest" description="Disordered" evidence="1">
    <location>
        <begin position="1"/>
        <end position="51"/>
    </location>
</feature>
<feature type="compositionally biased region" description="Low complexity" evidence="1">
    <location>
        <begin position="20"/>
        <end position="40"/>
    </location>
</feature>
<name>A0A6J4RCT4_9ACTN</name>
<organism evidence="2">
    <name type="scientific">uncultured Rubrobacteraceae bacterium</name>
    <dbReference type="NCBI Taxonomy" id="349277"/>
    <lineage>
        <taxon>Bacteria</taxon>
        <taxon>Bacillati</taxon>
        <taxon>Actinomycetota</taxon>
        <taxon>Rubrobacteria</taxon>
        <taxon>Rubrobacterales</taxon>
        <taxon>Rubrobacteraceae</taxon>
        <taxon>environmental samples</taxon>
    </lineage>
</organism>
<dbReference type="EMBL" id="CADCVH010000080">
    <property type="protein sequence ID" value="CAA9462172.1"/>
    <property type="molecule type" value="Genomic_DNA"/>
</dbReference>
<sequence>WRRTTAVACPTMPPPRATDARPGARAPAATPSASSRTCSPGARPFLLPPSG</sequence>
<protein>
    <submittedName>
        <fullName evidence="2">Uncharacterized protein</fullName>
    </submittedName>
</protein>
<dbReference type="AlphaFoldDB" id="A0A6J4RCT4"/>
<evidence type="ECO:0000313" key="2">
    <source>
        <dbReference type="EMBL" id="CAA9462172.1"/>
    </source>
</evidence>
<feature type="non-terminal residue" evidence="2">
    <location>
        <position position="51"/>
    </location>
</feature>